<sequence length="265" mass="29134">MSPPLHMLKLEPDMRRLAAWVYARRLAGRDGDLGYALHAALAAAFGEAVPKPFRLREPRCGSWGDGAGLPALYGYCAADELALKERAALAEPDVHAALGLDTLAVKPMPTHWTEGRQLDFEVRIRPVVRCDRAGDRASVRERDAFLAVLPPATTAGSANGFSREEVYRQWLTRELGRDDAAVPLASTLRMIGFHRTRVQRRGRPAEDGRRTFGPSLEGPDALFTGVLEVNDGGAFAMLIRRGIGRHRAFGFGMLLLRPARVRTPC</sequence>
<dbReference type="Pfam" id="PF08798">
    <property type="entry name" value="CRISPR_assoc"/>
    <property type="match status" value="1"/>
</dbReference>
<accession>A0A380TKM7</accession>
<evidence type="ECO:0000313" key="1">
    <source>
        <dbReference type="EMBL" id="SUS08718.1"/>
    </source>
</evidence>
<dbReference type="InterPro" id="IPR010179">
    <property type="entry name" value="CRISPR-assoc_prot_Cse3"/>
</dbReference>
<reference evidence="1" key="1">
    <citation type="submission" date="2018-07" db="EMBL/GenBank/DDBJ databases">
        <authorList>
            <person name="Quirk P.G."/>
            <person name="Krulwich T.A."/>
        </authorList>
    </citation>
    <scope>NUCLEOTIDE SEQUENCE</scope>
</reference>
<organism evidence="1">
    <name type="scientific">metagenome</name>
    <dbReference type="NCBI Taxonomy" id="256318"/>
    <lineage>
        <taxon>unclassified sequences</taxon>
        <taxon>metagenomes</taxon>
    </lineage>
</organism>
<name>A0A380TKM7_9ZZZZ</name>
<proteinExistence type="predicted"/>
<gene>
    <name evidence="1" type="ORF">DF3PB_830004</name>
</gene>
<dbReference type="SUPFAM" id="SSF117987">
    <property type="entry name" value="CRISPR-associated protein"/>
    <property type="match status" value="1"/>
</dbReference>
<dbReference type="AlphaFoldDB" id="A0A380TKM7"/>
<dbReference type="SMART" id="SM01101">
    <property type="entry name" value="CRISPR_assoc"/>
    <property type="match status" value="1"/>
</dbReference>
<dbReference type="EMBL" id="UIDG01000638">
    <property type="protein sequence ID" value="SUS08718.1"/>
    <property type="molecule type" value="Genomic_DNA"/>
</dbReference>
<protein>
    <submittedName>
        <fullName evidence="1">CRISPR-associated protein Cas6/Cse3/CasE, subtype I-E/ECOLI</fullName>
    </submittedName>
</protein>
<dbReference type="Gene3D" id="3.30.70.1210">
    <property type="entry name" value="Crispr-associated protein, domain 2"/>
    <property type="match status" value="1"/>
</dbReference>